<organism evidence="10 11">
    <name type="scientific">Punica granatum</name>
    <name type="common">Pomegranate</name>
    <dbReference type="NCBI Taxonomy" id="22663"/>
    <lineage>
        <taxon>Eukaryota</taxon>
        <taxon>Viridiplantae</taxon>
        <taxon>Streptophyta</taxon>
        <taxon>Embryophyta</taxon>
        <taxon>Tracheophyta</taxon>
        <taxon>Spermatophyta</taxon>
        <taxon>Magnoliopsida</taxon>
        <taxon>eudicotyledons</taxon>
        <taxon>Gunneridae</taxon>
        <taxon>Pentapetalae</taxon>
        <taxon>rosids</taxon>
        <taxon>malvids</taxon>
        <taxon>Myrtales</taxon>
        <taxon>Lythraceae</taxon>
        <taxon>Punica</taxon>
    </lineage>
</organism>
<dbReference type="InterPro" id="IPR012392">
    <property type="entry name" value="3-ktacl-CoA_syn"/>
</dbReference>
<dbReference type="Proteomes" id="UP000515151">
    <property type="component" value="Chromosome 5"/>
</dbReference>
<evidence type="ECO:0000313" key="11">
    <source>
        <dbReference type="RefSeq" id="XP_031398413.1"/>
    </source>
</evidence>
<evidence type="ECO:0000256" key="7">
    <source>
        <dbReference type="SAM" id="MobiDB-lite"/>
    </source>
</evidence>
<evidence type="ECO:0000259" key="8">
    <source>
        <dbReference type="Pfam" id="PF08392"/>
    </source>
</evidence>
<dbReference type="GO" id="GO:0009922">
    <property type="term" value="F:fatty acid elongase activity"/>
    <property type="evidence" value="ECO:0007669"/>
    <property type="project" value="UniProtKB-EC"/>
</dbReference>
<evidence type="ECO:0000259" key="9">
    <source>
        <dbReference type="Pfam" id="PF08541"/>
    </source>
</evidence>
<keyword evidence="4" id="KW-0808">Transferase</keyword>
<keyword evidence="10" id="KW-1185">Reference proteome</keyword>
<reference evidence="11" key="2">
    <citation type="submission" date="2025-08" db="UniProtKB">
        <authorList>
            <consortium name="RefSeq"/>
        </authorList>
    </citation>
    <scope>IDENTIFICATION</scope>
    <source>
        <tissue evidence="11">Leaf</tissue>
    </source>
</reference>
<evidence type="ECO:0000256" key="3">
    <source>
        <dbReference type="ARBA" id="ARBA00012307"/>
    </source>
</evidence>
<feature type="compositionally biased region" description="Low complexity" evidence="7">
    <location>
        <begin position="263"/>
        <end position="274"/>
    </location>
</feature>
<dbReference type="AlphaFoldDB" id="A0A6P8E0W7"/>
<accession>A0A6P8E0W7</accession>
<dbReference type="EC" id="2.3.1.199" evidence="3"/>
<dbReference type="GO" id="GO:0006633">
    <property type="term" value="P:fatty acid biosynthetic process"/>
    <property type="evidence" value="ECO:0007669"/>
    <property type="project" value="UniProtKB-UniPathway"/>
</dbReference>
<evidence type="ECO:0000256" key="1">
    <source>
        <dbReference type="ARBA" id="ARBA00005194"/>
    </source>
</evidence>
<dbReference type="Pfam" id="PF08392">
    <property type="entry name" value="FAE1_CUT1_RppA"/>
    <property type="match status" value="1"/>
</dbReference>
<protein>
    <recommendedName>
        <fullName evidence="3">very-long-chain 3-oxoacyl-CoA synthase</fullName>
        <ecNumber evidence="3">2.3.1.199</ecNumber>
    </recommendedName>
</protein>
<proteinExistence type="inferred from homology"/>
<comment type="pathway">
    <text evidence="1">Lipid metabolism; fatty acid biosynthesis.</text>
</comment>
<evidence type="ECO:0000256" key="4">
    <source>
        <dbReference type="ARBA" id="ARBA00022679"/>
    </source>
</evidence>
<evidence type="ECO:0000256" key="6">
    <source>
        <dbReference type="ARBA" id="ARBA00047375"/>
    </source>
</evidence>
<feature type="region of interest" description="Disordered" evidence="7">
    <location>
        <begin position="215"/>
        <end position="295"/>
    </location>
</feature>
<sequence>MMRDSRFRVTKDLLAVASKTIQTNIASLGRLILPLSEKIRYSANYLIRYFHMAGVKAYVPDFTRATDHVCPPVGGKPVLDELQKNLHLSDVLMEAPRMTLHRFGNTSSSSIWYELAYVEAKGRMKKGNRVWQVAFGSGFKCHSVIWRAIRTIGGPTRSGISAVLFRIFLGEEYHAVKFDMSSQSGRGISLGRASLLLFDEKQLFVLRFSPTMKIGRESGSGPSIGDPDPSTELTGAQEDADDLDGGAGVADWQPPSRIDRGPPSRSSRSIRGRGLQLATPTPPSRSPVPTEVAGD</sequence>
<comment type="catalytic activity">
    <reaction evidence="6">
        <text>a very-long-chain acyl-CoA + malonyl-CoA + H(+) = a very-long-chain 3-oxoacyl-CoA + CO2 + CoA</text>
        <dbReference type="Rhea" id="RHEA:32727"/>
        <dbReference type="ChEBI" id="CHEBI:15378"/>
        <dbReference type="ChEBI" id="CHEBI:16526"/>
        <dbReference type="ChEBI" id="CHEBI:57287"/>
        <dbReference type="ChEBI" id="CHEBI:57384"/>
        <dbReference type="ChEBI" id="CHEBI:90725"/>
        <dbReference type="ChEBI" id="CHEBI:90736"/>
        <dbReference type="EC" id="2.3.1.199"/>
    </reaction>
</comment>
<dbReference type="UniPathway" id="UPA00094"/>
<dbReference type="GO" id="GO:0016020">
    <property type="term" value="C:membrane"/>
    <property type="evidence" value="ECO:0007669"/>
    <property type="project" value="InterPro"/>
</dbReference>
<dbReference type="InterPro" id="IPR013747">
    <property type="entry name" value="ACP_syn_III_C"/>
</dbReference>
<dbReference type="Pfam" id="PF08541">
    <property type="entry name" value="ACP_syn_III_C"/>
    <property type="match status" value="1"/>
</dbReference>
<gene>
    <name evidence="11" type="primary">LOC116208977</name>
</gene>
<feature type="domain" description="Beta-ketoacyl-[acyl-carrier-protein] synthase III C-terminal" evidence="9">
    <location>
        <begin position="67"/>
        <end position="147"/>
    </location>
</feature>
<dbReference type="RefSeq" id="XP_031398413.1">
    <property type="nucleotide sequence ID" value="XM_031542553.1"/>
</dbReference>
<dbReference type="Gene3D" id="3.40.47.10">
    <property type="match status" value="1"/>
</dbReference>
<reference evidence="10" key="1">
    <citation type="journal article" date="2020" name="Plant Biotechnol. J.">
        <title>The pomegranate (Punica granatum L.) draft genome dissects genetic divergence between soft- and hard-seeded cultivars.</title>
        <authorList>
            <person name="Luo X."/>
            <person name="Li H."/>
            <person name="Wu Z."/>
            <person name="Yao W."/>
            <person name="Zhao P."/>
            <person name="Cao D."/>
            <person name="Yu H."/>
            <person name="Li K."/>
            <person name="Poudel K."/>
            <person name="Zhao D."/>
            <person name="Zhang F."/>
            <person name="Xia X."/>
            <person name="Chen L."/>
            <person name="Wang Q."/>
            <person name="Jing D."/>
            <person name="Cao S."/>
        </authorList>
    </citation>
    <scope>NUCLEOTIDE SEQUENCE [LARGE SCALE GENOMIC DNA]</scope>
    <source>
        <strain evidence="10">cv. Tunisia</strain>
    </source>
</reference>
<dbReference type="OrthoDB" id="329835at2759"/>
<name>A0A6P8E0W7_PUNGR</name>
<evidence type="ECO:0000256" key="2">
    <source>
        <dbReference type="ARBA" id="ARBA00005531"/>
    </source>
</evidence>
<dbReference type="SUPFAM" id="SSF53901">
    <property type="entry name" value="Thiolase-like"/>
    <property type="match status" value="1"/>
</dbReference>
<dbReference type="InterPro" id="IPR016039">
    <property type="entry name" value="Thiolase-like"/>
</dbReference>
<keyword evidence="5" id="KW-0012">Acyltransferase</keyword>
<evidence type="ECO:0000313" key="10">
    <source>
        <dbReference type="Proteomes" id="UP000515151"/>
    </source>
</evidence>
<feature type="domain" description="FAE" evidence="8">
    <location>
        <begin position="7"/>
        <end position="47"/>
    </location>
</feature>
<dbReference type="PANTHER" id="PTHR31561">
    <property type="entry name" value="3-KETOACYL-COA SYNTHASE"/>
    <property type="match status" value="1"/>
</dbReference>
<dbReference type="InterPro" id="IPR013601">
    <property type="entry name" value="FAE1_typ3_polyketide_synth"/>
</dbReference>
<dbReference type="GeneID" id="116208977"/>
<evidence type="ECO:0000256" key="5">
    <source>
        <dbReference type="ARBA" id="ARBA00023315"/>
    </source>
</evidence>
<comment type="similarity">
    <text evidence="2">Belongs to the thiolase-like superfamily. Chalcone/stilbene synthases family.</text>
</comment>